<dbReference type="SUPFAM" id="SSF52540">
    <property type="entry name" value="P-loop containing nucleoside triphosphate hydrolases"/>
    <property type="match status" value="1"/>
</dbReference>
<comment type="cofactor">
    <cofactor evidence="1">
        <name>Zn(2+)</name>
        <dbReference type="ChEBI" id="CHEBI:29105"/>
    </cofactor>
</comment>
<comment type="similarity">
    <text evidence="4">Belongs to the SMC family. RAD50 subfamily.</text>
</comment>
<keyword evidence="6" id="KW-0479">Metal-binding</keyword>
<evidence type="ECO:0000256" key="4">
    <source>
        <dbReference type="ARBA" id="ARBA00009439"/>
    </source>
</evidence>
<dbReference type="InterPro" id="IPR027417">
    <property type="entry name" value="P-loop_NTPase"/>
</dbReference>
<evidence type="ECO:0000256" key="5">
    <source>
        <dbReference type="ARBA" id="ARBA00022454"/>
    </source>
</evidence>
<keyword evidence="8" id="KW-0539">Nucleus</keyword>
<evidence type="ECO:0000256" key="3">
    <source>
        <dbReference type="ARBA" id="ARBA00004286"/>
    </source>
</evidence>
<dbReference type="GO" id="GO:0030870">
    <property type="term" value="C:Mre11 complex"/>
    <property type="evidence" value="ECO:0007669"/>
    <property type="project" value="TreeGrafter"/>
</dbReference>
<dbReference type="GO" id="GO:0000794">
    <property type="term" value="C:condensed nuclear chromosome"/>
    <property type="evidence" value="ECO:0007669"/>
    <property type="project" value="TreeGrafter"/>
</dbReference>
<evidence type="ECO:0000313" key="11">
    <source>
        <dbReference type="EMBL" id="KAG2183702.1"/>
    </source>
</evidence>
<comment type="catalytic activity">
    <reaction evidence="9">
        <text>ATP + H2O = ADP + phosphate + H(+)</text>
        <dbReference type="Rhea" id="RHEA:13065"/>
        <dbReference type="ChEBI" id="CHEBI:15377"/>
        <dbReference type="ChEBI" id="CHEBI:15378"/>
        <dbReference type="ChEBI" id="CHEBI:30616"/>
        <dbReference type="ChEBI" id="CHEBI:43474"/>
        <dbReference type="ChEBI" id="CHEBI:456216"/>
    </reaction>
</comment>
<dbReference type="PANTHER" id="PTHR18867">
    <property type="entry name" value="RAD50"/>
    <property type="match status" value="1"/>
</dbReference>
<keyword evidence="12" id="KW-1185">Reference proteome</keyword>
<dbReference type="GO" id="GO:0007004">
    <property type="term" value="P:telomere maintenance via telomerase"/>
    <property type="evidence" value="ECO:0007669"/>
    <property type="project" value="TreeGrafter"/>
</dbReference>
<dbReference type="GO" id="GO:0043047">
    <property type="term" value="F:single-stranded telomeric DNA binding"/>
    <property type="evidence" value="ECO:0007669"/>
    <property type="project" value="TreeGrafter"/>
</dbReference>
<evidence type="ECO:0000256" key="1">
    <source>
        <dbReference type="ARBA" id="ARBA00001947"/>
    </source>
</evidence>
<feature type="domain" description="Rad50/SbcC-type AAA" evidence="10">
    <location>
        <begin position="15"/>
        <end position="86"/>
    </location>
</feature>
<dbReference type="GO" id="GO:0070192">
    <property type="term" value="P:chromosome organization involved in meiotic cell cycle"/>
    <property type="evidence" value="ECO:0007669"/>
    <property type="project" value="TreeGrafter"/>
</dbReference>
<keyword evidence="7" id="KW-0862">Zinc</keyword>
<evidence type="ECO:0000256" key="7">
    <source>
        <dbReference type="ARBA" id="ARBA00022833"/>
    </source>
</evidence>
<dbReference type="OrthoDB" id="18797at2759"/>
<dbReference type="EMBL" id="JAEPQZ010000003">
    <property type="protein sequence ID" value="KAG2183702.1"/>
    <property type="molecule type" value="Genomic_DNA"/>
</dbReference>
<dbReference type="Gene3D" id="3.40.50.300">
    <property type="entry name" value="P-loop containing nucleotide triphosphate hydrolases"/>
    <property type="match status" value="1"/>
</dbReference>
<organism evidence="11 12">
    <name type="scientific">Mortierella isabellina</name>
    <name type="common">Filamentous fungus</name>
    <name type="synonym">Umbelopsis isabellina</name>
    <dbReference type="NCBI Taxonomy" id="91625"/>
    <lineage>
        <taxon>Eukaryota</taxon>
        <taxon>Fungi</taxon>
        <taxon>Fungi incertae sedis</taxon>
        <taxon>Mucoromycota</taxon>
        <taxon>Mucoromycotina</taxon>
        <taxon>Umbelopsidomycetes</taxon>
        <taxon>Umbelopsidales</taxon>
        <taxon>Umbelopsidaceae</taxon>
        <taxon>Umbelopsis</taxon>
    </lineage>
</organism>
<dbReference type="Pfam" id="PF13476">
    <property type="entry name" value="AAA_23"/>
    <property type="match status" value="1"/>
</dbReference>
<keyword evidence="5" id="KW-0158">Chromosome</keyword>
<evidence type="ECO:0000256" key="9">
    <source>
        <dbReference type="ARBA" id="ARBA00049360"/>
    </source>
</evidence>
<feature type="non-terminal residue" evidence="11">
    <location>
        <position position="1"/>
    </location>
</feature>
<evidence type="ECO:0000313" key="12">
    <source>
        <dbReference type="Proteomes" id="UP000654370"/>
    </source>
</evidence>
<dbReference type="GO" id="GO:0051880">
    <property type="term" value="F:G-quadruplex DNA binding"/>
    <property type="evidence" value="ECO:0007669"/>
    <property type="project" value="TreeGrafter"/>
</dbReference>
<gene>
    <name evidence="11" type="ORF">INT43_006713</name>
</gene>
<dbReference type="AlphaFoldDB" id="A0A8H7Q088"/>
<dbReference type="GO" id="GO:0046872">
    <property type="term" value="F:metal ion binding"/>
    <property type="evidence" value="ECO:0007669"/>
    <property type="project" value="UniProtKB-KW"/>
</dbReference>
<evidence type="ECO:0000256" key="8">
    <source>
        <dbReference type="ARBA" id="ARBA00023242"/>
    </source>
</evidence>
<dbReference type="GO" id="GO:0003691">
    <property type="term" value="F:double-stranded telomeric DNA binding"/>
    <property type="evidence" value="ECO:0007669"/>
    <property type="project" value="TreeGrafter"/>
</dbReference>
<dbReference type="Proteomes" id="UP000654370">
    <property type="component" value="Unassembled WGS sequence"/>
</dbReference>
<reference evidence="11" key="1">
    <citation type="submission" date="2020-12" db="EMBL/GenBank/DDBJ databases">
        <title>Metabolic potential, ecology and presence of endohyphal bacteria is reflected in genomic diversity of Mucoromycotina.</title>
        <authorList>
            <person name="Muszewska A."/>
            <person name="Okrasinska A."/>
            <person name="Steczkiewicz K."/>
            <person name="Drgas O."/>
            <person name="Orlowska M."/>
            <person name="Perlinska-Lenart U."/>
            <person name="Aleksandrzak-Piekarczyk T."/>
            <person name="Szatraj K."/>
            <person name="Zielenkiewicz U."/>
            <person name="Pilsyk S."/>
            <person name="Malc E."/>
            <person name="Mieczkowski P."/>
            <person name="Kruszewska J.S."/>
            <person name="Biernat P."/>
            <person name="Pawlowska J."/>
        </authorList>
    </citation>
    <scope>NUCLEOTIDE SEQUENCE</scope>
    <source>
        <strain evidence="11">WA0000067209</strain>
    </source>
</reference>
<dbReference type="PANTHER" id="PTHR18867:SF12">
    <property type="entry name" value="DNA REPAIR PROTEIN RAD50"/>
    <property type="match status" value="1"/>
</dbReference>
<name>A0A8H7Q088_MORIS</name>
<evidence type="ECO:0000259" key="10">
    <source>
        <dbReference type="Pfam" id="PF13476"/>
    </source>
</evidence>
<proteinExistence type="inferred from homology"/>
<protein>
    <recommendedName>
        <fullName evidence="10">Rad50/SbcC-type AAA domain-containing protein</fullName>
    </recommendedName>
</protein>
<comment type="caution">
    <text evidence="11">The sequence shown here is derived from an EMBL/GenBank/DDBJ whole genome shotgun (WGS) entry which is preliminary data.</text>
</comment>
<sequence>TNTSLNSGTMSSVDKLLIRGIRSFEPEEPNVIQFYSPLTLIVGSNGSGKTTIIECLKYACTGDLPPNSKGGAFVHDTKVNGNISVRKLCEEHGRLNLNDSPFFSCAAKRKSRLRSS</sequence>
<comment type="subcellular location">
    <subcellularLocation>
        <location evidence="3">Chromosome</location>
    </subcellularLocation>
    <subcellularLocation>
        <location evidence="2">Nucleus</location>
    </subcellularLocation>
</comment>
<dbReference type="GO" id="GO:0016887">
    <property type="term" value="F:ATP hydrolysis activity"/>
    <property type="evidence" value="ECO:0007669"/>
    <property type="project" value="InterPro"/>
</dbReference>
<evidence type="ECO:0000256" key="2">
    <source>
        <dbReference type="ARBA" id="ARBA00004123"/>
    </source>
</evidence>
<dbReference type="GO" id="GO:0000722">
    <property type="term" value="P:telomere maintenance via recombination"/>
    <property type="evidence" value="ECO:0007669"/>
    <property type="project" value="TreeGrafter"/>
</dbReference>
<evidence type="ECO:0000256" key="6">
    <source>
        <dbReference type="ARBA" id="ARBA00022723"/>
    </source>
</evidence>
<accession>A0A8H7Q088</accession>
<dbReference type="GO" id="GO:0006302">
    <property type="term" value="P:double-strand break repair"/>
    <property type="evidence" value="ECO:0007669"/>
    <property type="project" value="InterPro"/>
</dbReference>
<dbReference type="InterPro" id="IPR038729">
    <property type="entry name" value="Rad50/SbcC_AAA"/>
</dbReference>